<evidence type="ECO:0000256" key="2">
    <source>
        <dbReference type="ARBA" id="ARBA00004371"/>
    </source>
</evidence>
<dbReference type="PANTHER" id="PTHR12053:SF3">
    <property type="entry name" value="CARBOXYPEPTIDASE Q"/>
    <property type="match status" value="1"/>
</dbReference>
<name>A0A923KRK1_9BURK</name>
<proteinExistence type="predicted"/>
<dbReference type="EMBL" id="JACOGG010000001">
    <property type="protein sequence ID" value="MBC3933934.1"/>
    <property type="molecule type" value="Genomic_DNA"/>
</dbReference>
<comment type="subunit">
    <text evidence="19">Homodimer. The monomeric form is inactive while the homodimer is active.</text>
</comment>
<dbReference type="Gene3D" id="3.50.30.30">
    <property type="match status" value="1"/>
</dbReference>
<dbReference type="GO" id="GO:0005576">
    <property type="term" value="C:extracellular region"/>
    <property type="evidence" value="ECO:0007669"/>
    <property type="project" value="UniProtKB-SubCell"/>
</dbReference>
<dbReference type="RefSeq" id="WP_186879568.1">
    <property type="nucleotide sequence ID" value="NZ_JACOGG010000001.1"/>
</dbReference>
<keyword evidence="17" id="KW-0325">Glycoprotein</keyword>
<evidence type="ECO:0000256" key="1">
    <source>
        <dbReference type="ARBA" id="ARBA00004240"/>
    </source>
</evidence>
<accession>A0A923KRK1</accession>
<keyword evidence="23" id="KW-1185">Reference proteome</keyword>
<comment type="subcellular location">
    <subcellularLocation>
        <location evidence="1">Endoplasmic reticulum</location>
    </subcellularLocation>
    <subcellularLocation>
        <location evidence="3">Golgi apparatus</location>
    </subcellularLocation>
    <subcellularLocation>
        <location evidence="2">Lysosome</location>
    </subcellularLocation>
    <subcellularLocation>
        <location evidence="4">Secreted</location>
    </subcellularLocation>
</comment>
<evidence type="ECO:0000256" key="5">
    <source>
        <dbReference type="ARBA" id="ARBA00014116"/>
    </source>
</evidence>
<evidence type="ECO:0000256" key="4">
    <source>
        <dbReference type="ARBA" id="ARBA00004613"/>
    </source>
</evidence>
<evidence type="ECO:0000256" key="3">
    <source>
        <dbReference type="ARBA" id="ARBA00004555"/>
    </source>
</evidence>
<keyword evidence="10" id="KW-0732">Signal</keyword>
<evidence type="ECO:0000259" key="21">
    <source>
        <dbReference type="Pfam" id="PF04389"/>
    </source>
</evidence>
<dbReference type="InterPro" id="IPR039866">
    <property type="entry name" value="CPQ"/>
</dbReference>
<evidence type="ECO:0000256" key="20">
    <source>
        <dbReference type="ARBA" id="ARBA00033328"/>
    </source>
</evidence>
<keyword evidence="7" id="KW-0121">Carboxypeptidase</keyword>
<comment type="caution">
    <text evidence="22">The sequence shown here is derived from an EMBL/GenBank/DDBJ whole genome shotgun (WGS) entry which is preliminary data.</text>
</comment>
<evidence type="ECO:0000313" key="22">
    <source>
        <dbReference type="EMBL" id="MBC3933934.1"/>
    </source>
</evidence>
<evidence type="ECO:0000313" key="23">
    <source>
        <dbReference type="Proteomes" id="UP000612361"/>
    </source>
</evidence>
<keyword evidence="18" id="KW-0458">Lysosome</keyword>
<feature type="domain" description="Peptidase M28" evidence="21">
    <location>
        <begin position="275"/>
        <end position="461"/>
    </location>
</feature>
<evidence type="ECO:0000256" key="8">
    <source>
        <dbReference type="ARBA" id="ARBA00022670"/>
    </source>
</evidence>
<evidence type="ECO:0000256" key="18">
    <source>
        <dbReference type="ARBA" id="ARBA00023228"/>
    </source>
</evidence>
<dbReference type="GO" id="GO:0046872">
    <property type="term" value="F:metal ion binding"/>
    <property type="evidence" value="ECO:0007669"/>
    <property type="project" value="UniProtKB-KW"/>
</dbReference>
<evidence type="ECO:0000256" key="9">
    <source>
        <dbReference type="ARBA" id="ARBA00022723"/>
    </source>
</evidence>
<sequence length="491" mass="52653">MDQQHQAGRRRAITGLLTMLGGVSLSPLLKAADAIPAAGPARLSEAEMQTAAWIREHALSDNRSYEILESLTTEVGARLAGSEADLRAVAWAEAKMRALGLDKVWKEPVQYPVWQRLSELASVISPYPHRLQVTALGHSVSTPEGGVQADIVRVASLQDLKNTDPAKVHGKIVFIDHKLKKSADYGEVAAGRSRGASEAARKGALALVIRSVGTDSHRLPHTGVMHYDDDAPRIAAAAISNPDADLLVRMLDRGEPVRLDLRIQTAMGGHFTSYNVIGELRGSEQPDDYVLIGGHLDSWDLGTGAVDDGAGCAITLGAAEFLRRHQLRPRRSIRVVLYANEEQGLIGGRAYHTAHRHEISRIQAASEADSGQGPVKMLRSDVRPAALAVVGQIQQVLTGLGVNAGGNQAHPGPDMGVLREAGAASFSLDMQADDYFDLHHTADDTFDKIDPARLRQSCAAFAVFAWMAAQSPVDFGSGDALIQSRKTRTAG</sequence>
<evidence type="ECO:0000256" key="10">
    <source>
        <dbReference type="ARBA" id="ARBA00022729"/>
    </source>
</evidence>
<evidence type="ECO:0000256" key="11">
    <source>
        <dbReference type="ARBA" id="ARBA00022801"/>
    </source>
</evidence>
<organism evidence="22 23">
    <name type="scientific">Undibacterium rugosum</name>
    <dbReference type="NCBI Taxonomy" id="2762291"/>
    <lineage>
        <taxon>Bacteria</taxon>
        <taxon>Pseudomonadati</taxon>
        <taxon>Pseudomonadota</taxon>
        <taxon>Betaproteobacteria</taxon>
        <taxon>Burkholderiales</taxon>
        <taxon>Oxalobacteraceae</taxon>
        <taxon>Undibacterium</taxon>
    </lineage>
</organism>
<keyword evidence="16" id="KW-0865">Zymogen</keyword>
<evidence type="ECO:0000256" key="7">
    <source>
        <dbReference type="ARBA" id="ARBA00022645"/>
    </source>
</evidence>
<keyword evidence="12" id="KW-0256">Endoplasmic reticulum</keyword>
<keyword evidence="13" id="KW-0862">Zinc</keyword>
<keyword evidence="15" id="KW-0482">Metalloprotease</keyword>
<dbReference type="SUPFAM" id="SSF53187">
    <property type="entry name" value="Zn-dependent exopeptidases"/>
    <property type="match status" value="1"/>
</dbReference>
<evidence type="ECO:0000256" key="19">
    <source>
        <dbReference type="ARBA" id="ARBA00025833"/>
    </source>
</evidence>
<dbReference type="GO" id="GO:0006508">
    <property type="term" value="P:proteolysis"/>
    <property type="evidence" value="ECO:0007669"/>
    <property type="project" value="UniProtKB-KW"/>
</dbReference>
<evidence type="ECO:0000256" key="12">
    <source>
        <dbReference type="ARBA" id="ARBA00022824"/>
    </source>
</evidence>
<keyword evidence="8" id="KW-0645">Protease</keyword>
<dbReference type="InterPro" id="IPR007484">
    <property type="entry name" value="Peptidase_M28"/>
</dbReference>
<dbReference type="Pfam" id="PF04389">
    <property type="entry name" value="Peptidase_M28"/>
    <property type="match status" value="1"/>
</dbReference>
<evidence type="ECO:0000256" key="16">
    <source>
        <dbReference type="ARBA" id="ARBA00023145"/>
    </source>
</evidence>
<reference evidence="22" key="1">
    <citation type="submission" date="2020-08" db="EMBL/GenBank/DDBJ databases">
        <title>Novel species isolated from subtropical streams in China.</title>
        <authorList>
            <person name="Lu H."/>
        </authorList>
    </citation>
    <scope>NUCLEOTIDE SEQUENCE</scope>
    <source>
        <strain evidence="22">CY7W</strain>
    </source>
</reference>
<keyword evidence="11" id="KW-0378">Hydrolase</keyword>
<dbReference type="GO" id="GO:0005764">
    <property type="term" value="C:lysosome"/>
    <property type="evidence" value="ECO:0007669"/>
    <property type="project" value="UniProtKB-SubCell"/>
</dbReference>
<evidence type="ECO:0000256" key="15">
    <source>
        <dbReference type="ARBA" id="ARBA00023049"/>
    </source>
</evidence>
<dbReference type="Gene3D" id="3.40.630.10">
    <property type="entry name" value="Zn peptidases"/>
    <property type="match status" value="1"/>
</dbReference>
<protein>
    <recommendedName>
        <fullName evidence="5">Carboxypeptidase Q</fullName>
    </recommendedName>
    <alternativeName>
        <fullName evidence="20">Plasma glutamate carboxypeptidase</fullName>
    </alternativeName>
</protein>
<dbReference type="Proteomes" id="UP000612361">
    <property type="component" value="Unassembled WGS sequence"/>
</dbReference>
<dbReference type="GO" id="GO:0070573">
    <property type="term" value="F:metallodipeptidase activity"/>
    <property type="evidence" value="ECO:0007669"/>
    <property type="project" value="InterPro"/>
</dbReference>
<keyword evidence="9" id="KW-0479">Metal-binding</keyword>
<evidence type="ECO:0000256" key="13">
    <source>
        <dbReference type="ARBA" id="ARBA00022833"/>
    </source>
</evidence>
<evidence type="ECO:0000256" key="6">
    <source>
        <dbReference type="ARBA" id="ARBA00022525"/>
    </source>
</evidence>
<keyword evidence="6" id="KW-0964">Secreted</keyword>
<dbReference type="PANTHER" id="PTHR12053">
    <property type="entry name" value="PROTEASE FAMILY M28 PLASMA GLUTAMATE CARBOXYPEPTIDASE-RELATED"/>
    <property type="match status" value="1"/>
</dbReference>
<gene>
    <name evidence="22" type="ORF">H8K47_01050</name>
</gene>
<dbReference type="GO" id="GO:0004180">
    <property type="term" value="F:carboxypeptidase activity"/>
    <property type="evidence" value="ECO:0007669"/>
    <property type="project" value="UniProtKB-KW"/>
</dbReference>
<dbReference type="AlphaFoldDB" id="A0A923KRK1"/>
<evidence type="ECO:0000256" key="14">
    <source>
        <dbReference type="ARBA" id="ARBA00023034"/>
    </source>
</evidence>
<keyword evidence="14" id="KW-0333">Golgi apparatus</keyword>
<evidence type="ECO:0000256" key="17">
    <source>
        <dbReference type="ARBA" id="ARBA00023180"/>
    </source>
</evidence>